<dbReference type="Proteomes" id="UP001177003">
    <property type="component" value="Chromosome 7"/>
</dbReference>
<evidence type="ECO:0000313" key="2">
    <source>
        <dbReference type="Proteomes" id="UP001177003"/>
    </source>
</evidence>
<dbReference type="AlphaFoldDB" id="A0AA35ZLC1"/>
<protein>
    <submittedName>
        <fullName evidence="1">Uncharacterized protein</fullName>
    </submittedName>
</protein>
<accession>A0AA35ZLC1</accession>
<evidence type="ECO:0000313" key="1">
    <source>
        <dbReference type="EMBL" id="CAI9293897.1"/>
    </source>
</evidence>
<keyword evidence="2" id="KW-1185">Reference proteome</keyword>
<gene>
    <name evidence="1" type="ORF">LSALG_LOCUS32898</name>
</gene>
<sequence length="111" mass="12504">MEKLSRLSPPSSSSFHSQFIPLDEMESSLVSYLYELHVLIEEEGVYLPTVIVLGDDCSLKSHLLESMGELRLGEGDRISSNMPFLVRYQHHEGGQHIQLEKKGHPITDAVL</sequence>
<dbReference type="EMBL" id="OX465083">
    <property type="protein sequence ID" value="CAI9293897.1"/>
    <property type="molecule type" value="Genomic_DNA"/>
</dbReference>
<organism evidence="1 2">
    <name type="scientific">Lactuca saligna</name>
    <name type="common">Willowleaf lettuce</name>
    <dbReference type="NCBI Taxonomy" id="75948"/>
    <lineage>
        <taxon>Eukaryota</taxon>
        <taxon>Viridiplantae</taxon>
        <taxon>Streptophyta</taxon>
        <taxon>Embryophyta</taxon>
        <taxon>Tracheophyta</taxon>
        <taxon>Spermatophyta</taxon>
        <taxon>Magnoliopsida</taxon>
        <taxon>eudicotyledons</taxon>
        <taxon>Gunneridae</taxon>
        <taxon>Pentapetalae</taxon>
        <taxon>asterids</taxon>
        <taxon>campanulids</taxon>
        <taxon>Asterales</taxon>
        <taxon>Asteraceae</taxon>
        <taxon>Cichorioideae</taxon>
        <taxon>Cichorieae</taxon>
        <taxon>Lactucinae</taxon>
        <taxon>Lactuca</taxon>
    </lineage>
</organism>
<proteinExistence type="predicted"/>
<name>A0AA35ZLC1_LACSI</name>
<reference evidence="1" key="1">
    <citation type="submission" date="2023-04" db="EMBL/GenBank/DDBJ databases">
        <authorList>
            <person name="Vijverberg K."/>
            <person name="Xiong W."/>
            <person name="Schranz E."/>
        </authorList>
    </citation>
    <scope>NUCLEOTIDE SEQUENCE</scope>
</reference>